<evidence type="ECO:0000259" key="4">
    <source>
        <dbReference type="Pfam" id="PF22624"/>
    </source>
</evidence>
<dbReference type="PANTHER" id="PTHR12215:SF10">
    <property type="entry name" value="L-AMINOADIPATE-SEMIALDEHYDE DEHYDROGENASE-PHOSPHOPANTETHEINYL TRANSFERASE"/>
    <property type="match status" value="1"/>
</dbReference>
<dbReference type="OrthoDB" id="26719at2759"/>
<dbReference type="SUPFAM" id="SSF56214">
    <property type="entry name" value="4'-phosphopantetheinyl transferase"/>
    <property type="match status" value="2"/>
</dbReference>
<protein>
    <recommendedName>
        <fullName evidence="1">holo-[acyl-carrier-protein] synthase</fullName>
        <ecNumber evidence="1">2.7.8.7</ecNumber>
    </recommendedName>
</protein>
<dbReference type="PANTHER" id="PTHR12215">
    <property type="entry name" value="PHOSPHOPANTETHEINE TRANSFERASE"/>
    <property type="match status" value="1"/>
</dbReference>
<keyword evidence="2 6" id="KW-0808">Transferase</keyword>
<feature type="domain" description="4'-phosphopantetheinyl transferase N-terminal" evidence="4">
    <location>
        <begin position="16"/>
        <end position="114"/>
    </location>
</feature>
<dbReference type="InterPro" id="IPR055066">
    <property type="entry name" value="AASDHPPT_N"/>
</dbReference>
<dbReference type="Pfam" id="PF01648">
    <property type="entry name" value="ACPS"/>
    <property type="match status" value="1"/>
</dbReference>
<dbReference type="PaxDb" id="4097-A0A1S4CY18"/>
<evidence type="ECO:0000313" key="5">
    <source>
        <dbReference type="Proteomes" id="UP000790787"/>
    </source>
</evidence>
<evidence type="ECO:0000256" key="1">
    <source>
        <dbReference type="ARBA" id="ARBA00013172"/>
    </source>
</evidence>
<dbReference type="KEGG" id="nta:107823737"/>
<dbReference type="Pfam" id="PF22624">
    <property type="entry name" value="AASDHPPT_N"/>
    <property type="match status" value="1"/>
</dbReference>
<dbReference type="GO" id="GO:0005829">
    <property type="term" value="C:cytosol"/>
    <property type="evidence" value="ECO:0000318"/>
    <property type="project" value="GO_Central"/>
</dbReference>
<gene>
    <name evidence="6" type="primary">LOC107823737</name>
</gene>
<dbReference type="GO" id="GO:0008897">
    <property type="term" value="F:holo-[acyl-carrier-protein] synthase activity"/>
    <property type="evidence" value="ECO:0000318"/>
    <property type="project" value="GO_Central"/>
</dbReference>
<evidence type="ECO:0000259" key="3">
    <source>
        <dbReference type="Pfam" id="PF01648"/>
    </source>
</evidence>
<dbReference type="GO" id="GO:0019878">
    <property type="term" value="P:lysine biosynthetic process via aminoadipic acid"/>
    <property type="evidence" value="ECO:0000318"/>
    <property type="project" value="GO_Central"/>
</dbReference>
<dbReference type="EC" id="2.7.8.7" evidence="1"/>
<reference evidence="6" key="2">
    <citation type="submission" date="2025-08" db="UniProtKB">
        <authorList>
            <consortium name="RefSeq"/>
        </authorList>
    </citation>
    <scope>IDENTIFICATION</scope>
    <source>
        <tissue evidence="6">Leaf</tissue>
    </source>
</reference>
<dbReference type="STRING" id="4097.A0A1S4CY18"/>
<dbReference type="Gene3D" id="3.90.470.20">
    <property type="entry name" value="4'-phosphopantetheinyl transferase domain"/>
    <property type="match status" value="2"/>
</dbReference>
<dbReference type="RefSeq" id="XP_016505909.1">
    <property type="nucleotide sequence ID" value="XM_016650423.2"/>
</dbReference>
<name>A0A1S4CY18_TOBAC</name>
<dbReference type="FunFam" id="3.90.470.20:FF:000013">
    <property type="entry name" value="L-aminoadipate-semialdehyde dehydrogenase-phosphopantetheinyl transferase"/>
    <property type="match status" value="1"/>
</dbReference>
<dbReference type="InterPro" id="IPR008278">
    <property type="entry name" value="4-PPantetheinyl_Trfase_dom"/>
</dbReference>
<evidence type="ECO:0000256" key="2">
    <source>
        <dbReference type="ARBA" id="ARBA00022679"/>
    </source>
</evidence>
<dbReference type="InterPro" id="IPR037143">
    <property type="entry name" value="4-PPantetheinyl_Trfase_dom_sf"/>
</dbReference>
<dbReference type="AlphaFoldDB" id="A0A1S4CY18"/>
<feature type="domain" description="4'-phosphopantetheinyl transferase" evidence="3">
    <location>
        <begin position="118"/>
        <end position="228"/>
    </location>
</feature>
<sequence length="294" mass="34004">MELEKGVQRWAVDISEWNPSPHYFSFAMSFLPQHEHSSITRFFKMEDRKRALVSRLLQYALVHQVLGIPYNEIVIRRTAEGKPYLECDKPNLELPNFNFNASHHGNFVAIASEPICLVGLDVVAQTIPEKESVEDFIESFSSYFSGLEWFNIINAGSSHQILSEFYRYWSLKEAFVKAIGEGVGYKLDTVEFHHKNWENIFVKVDGKELKDWKFWLLELGKDHVASIARVHPMFATSSYKRTLKRTQFNNEEYNMGLNLPNASFIFRKVEDLLPSNEEGRVAPCLSQNCALVKD</sequence>
<evidence type="ECO:0000313" key="6">
    <source>
        <dbReference type="RefSeq" id="XP_016505909.1"/>
    </source>
</evidence>
<dbReference type="SMR" id="A0A1S4CY18"/>
<dbReference type="FunFam" id="3.90.470.20:FF:000003">
    <property type="entry name" value="L-aminoadipate-semialdehyde dehydrogenase-phosphopantetheinyl transferase"/>
    <property type="match status" value="1"/>
</dbReference>
<accession>A0A1S4CY18</accession>
<dbReference type="Proteomes" id="UP000790787">
    <property type="component" value="Chromosome 13"/>
</dbReference>
<reference evidence="5" key="1">
    <citation type="journal article" date="2014" name="Nat. Commun.">
        <title>The tobacco genome sequence and its comparison with those of tomato and potato.</title>
        <authorList>
            <person name="Sierro N."/>
            <person name="Battey J.N."/>
            <person name="Ouadi S."/>
            <person name="Bakaher N."/>
            <person name="Bovet L."/>
            <person name="Willig A."/>
            <person name="Goepfert S."/>
            <person name="Peitsch M.C."/>
            <person name="Ivanov N.V."/>
        </authorList>
    </citation>
    <scope>NUCLEOTIDE SEQUENCE [LARGE SCALE GENOMIC DNA]</scope>
</reference>
<dbReference type="RefSeq" id="XP_016505909.1">
    <property type="nucleotide sequence ID" value="XM_016650423.1"/>
</dbReference>
<dbReference type="GO" id="GO:0000287">
    <property type="term" value="F:magnesium ion binding"/>
    <property type="evidence" value="ECO:0007669"/>
    <property type="project" value="InterPro"/>
</dbReference>
<dbReference type="GeneID" id="107823737"/>
<keyword evidence="5" id="KW-1185">Reference proteome</keyword>
<dbReference type="InterPro" id="IPR050559">
    <property type="entry name" value="P-Pant_transferase_sf"/>
</dbReference>
<proteinExistence type="predicted"/>
<organism evidence="5 6">
    <name type="scientific">Nicotiana tabacum</name>
    <name type="common">Common tobacco</name>
    <dbReference type="NCBI Taxonomy" id="4097"/>
    <lineage>
        <taxon>Eukaryota</taxon>
        <taxon>Viridiplantae</taxon>
        <taxon>Streptophyta</taxon>
        <taxon>Embryophyta</taxon>
        <taxon>Tracheophyta</taxon>
        <taxon>Spermatophyta</taxon>
        <taxon>Magnoliopsida</taxon>
        <taxon>eudicotyledons</taxon>
        <taxon>Gunneridae</taxon>
        <taxon>Pentapetalae</taxon>
        <taxon>asterids</taxon>
        <taxon>lamiids</taxon>
        <taxon>Solanales</taxon>
        <taxon>Solanaceae</taxon>
        <taxon>Nicotianoideae</taxon>
        <taxon>Nicotianeae</taxon>
        <taxon>Nicotiana</taxon>
    </lineage>
</organism>